<feature type="transmembrane region" description="Helical" evidence="1">
    <location>
        <begin position="134"/>
        <end position="151"/>
    </location>
</feature>
<keyword evidence="1" id="KW-0812">Transmembrane</keyword>
<feature type="transmembrane region" description="Helical" evidence="1">
    <location>
        <begin position="184"/>
        <end position="207"/>
    </location>
</feature>
<name>A0A285D5P6_9BACI</name>
<evidence type="ECO:0000313" key="2">
    <source>
        <dbReference type="EMBL" id="SNX75137.1"/>
    </source>
</evidence>
<dbReference type="RefSeq" id="WP_179714369.1">
    <property type="nucleotide sequence ID" value="NZ_JBEPMQ010000014.1"/>
</dbReference>
<organism evidence="2 3">
    <name type="scientific">Bacillus oleivorans</name>
    <dbReference type="NCBI Taxonomy" id="1448271"/>
    <lineage>
        <taxon>Bacteria</taxon>
        <taxon>Bacillati</taxon>
        <taxon>Bacillota</taxon>
        <taxon>Bacilli</taxon>
        <taxon>Bacillales</taxon>
        <taxon>Bacillaceae</taxon>
        <taxon>Bacillus</taxon>
    </lineage>
</organism>
<proteinExistence type="predicted"/>
<reference evidence="2 3" key="1">
    <citation type="submission" date="2017-08" db="EMBL/GenBank/DDBJ databases">
        <authorList>
            <person name="de Groot N.N."/>
        </authorList>
    </citation>
    <scope>NUCLEOTIDE SEQUENCE [LARGE SCALE GENOMIC DNA]</scope>
    <source>
        <strain evidence="2 3">JC228</strain>
    </source>
</reference>
<dbReference type="EMBL" id="OAOP01000011">
    <property type="protein sequence ID" value="SNX75137.1"/>
    <property type="molecule type" value="Genomic_DNA"/>
</dbReference>
<dbReference type="Proteomes" id="UP000219546">
    <property type="component" value="Unassembled WGS sequence"/>
</dbReference>
<feature type="transmembrane region" description="Helical" evidence="1">
    <location>
        <begin position="158"/>
        <end position="178"/>
    </location>
</feature>
<feature type="transmembrane region" description="Helical" evidence="1">
    <location>
        <begin position="6"/>
        <end position="27"/>
    </location>
</feature>
<feature type="transmembrane region" description="Helical" evidence="1">
    <location>
        <begin position="39"/>
        <end position="60"/>
    </location>
</feature>
<dbReference type="AlphaFoldDB" id="A0A285D5P6"/>
<keyword evidence="3" id="KW-1185">Reference proteome</keyword>
<keyword evidence="1" id="KW-1133">Transmembrane helix</keyword>
<protein>
    <submittedName>
        <fullName evidence="2">Uncharacterized protein</fullName>
    </submittedName>
</protein>
<feature type="transmembrane region" description="Helical" evidence="1">
    <location>
        <begin position="107"/>
        <end position="128"/>
    </location>
</feature>
<evidence type="ECO:0000256" key="1">
    <source>
        <dbReference type="SAM" id="Phobius"/>
    </source>
</evidence>
<evidence type="ECO:0000313" key="3">
    <source>
        <dbReference type="Proteomes" id="UP000219546"/>
    </source>
</evidence>
<accession>A0A285D5P6</accession>
<keyword evidence="1" id="KW-0472">Membrane</keyword>
<sequence length="212" mass="24622">MATLAKLISIGIIAISFLLGSLAFYWISSLDRKEKKAKLEEVVSFLINFTIFIWIGKIIVNLSDFIKDPLAILAYPSDSSSFYMAVLLSEFYVYFRMSKNVLQLSDFLRVLFQVILTASFVFEFIYFVQDRNEYSLSNMIFSALLLGIYYVAEKRTDFQLFTIILFSWMIGAVILITTQPYLSFFGYLLSLQFIVVFFFVNLGVLIFNRLKR</sequence>
<gene>
    <name evidence="2" type="ORF">SAMN05877753_11125</name>
</gene>
<feature type="transmembrane region" description="Helical" evidence="1">
    <location>
        <begin position="80"/>
        <end position="95"/>
    </location>
</feature>